<dbReference type="AlphaFoldDB" id="A0AAU9RXY6"/>
<dbReference type="Proteomes" id="UP000836841">
    <property type="component" value="Unassembled WGS sequence"/>
</dbReference>
<evidence type="ECO:0000313" key="1">
    <source>
        <dbReference type="EMBL" id="CAH2049946.1"/>
    </source>
</evidence>
<gene>
    <name evidence="1" type="ORF">TAV2_LOCUS8458</name>
</gene>
<dbReference type="EMBL" id="CAJVSB020000363">
    <property type="protein sequence ID" value="CAH2049946.1"/>
    <property type="molecule type" value="Genomic_DNA"/>
</dbReference>
<proteinExistence type="predicted"/>
<accession>A0AAU9RXY6</accession>
<sequence length="85" mass="9739">MEEKKLGYSIPRDELDGSFTGNSVAESLRLVMVEEGGQPYRDKVKEMSRLFGDRDRQDRYVDNLLANLQNPRWVGSTRTSNSKTV</sequence>
<keyword evidence="2" id="KW-1185">Reference proteome</keyword>
<comment type="caution">
    <text evidence="1">The sequence shown here is derived from an EMBL/GenBank/DDBJ whole genome shotgun (WGS) entry which is preliminary data.</text>
</comment>
<name>A0AAU9RXY6_THLAR</name>
<protein>
    <submittedName>
        <fullName evidence="1">Uncharacterized protein</fullName>
    </submittedName>
</protein>
<reference evidence="1 2" key="1">
    <citation type="submission" date="2022-03" db="EMBL/GenBank/DDBJ databases">
        <authorList>
            <person name="Nunn A."/>
            <person name="Chopra R."/>
            <person name="Nunn A."/>
            <person name="Contreras Garrido A."/>
        </authorList>
    </citation>
    <scope>NUCLEOTIDE SEQUENCE [LARGE SCALE GENOMIC DNA]</scope>
</reference>
<dbReference type="SUPFAM" id="SSF53756">
    <property type="entry name" value="UDP-Glycosyltransferase/glycogen phosphorylase"/>
    <property type="match status" value="1"/>
</dbReference>
<evidence type="ECO:0000313" key="2">
    <source>
        <dbReference type="Proteomes" id="UP000836841"/>
    </source>
</evidence>
<organism evidence="1 2">
    <name type="scientific">Thlaspi arvense</name>
    <name type="common">Field penny-cress</name>
    <dbReference type="NCBI Taxonomy" id="13288"/>
    <lineage>
        <taxon>Eukaryota</taxon>
        <taxon>Viridiplantae</taxon>
        <taxon>Streptophyta</taxon>
        <taxon>Embryophyta</taxon>
        <taxon>Tracheophyta</taxon>
        <taxon>Spermatophyta</taxon>
        <taxon>Magnoliopsida</taxon>
        <taxon>eudicotyledons</taxon>
        <taxon>Gunneridae</taxon>
        <taxon>Pentapetalae</taxon>
        <taxon>rosids</taxon>
        <taxon>malvids</taxon>
        <taxon>Brassicales</taxon>
        <taxon>Brassicaceae</taxon>
        <taxon>Thlaspideae</taxon>
        <taxon>Thlaspi</taxon>
    </lineage>
</organism>